<dbReference type="GO" id="GO:0005634">
    <property type="term" value="C:nucleus"/>
    <property type="evidence" value="ECO:0007669"/>
    <property type="project" value="UniProtKB-SubCell"/>
</dbReference>
<dbReference type="InterPro" id="IPR025927">
    <property type="entry name" value="Znf_KANL2-like"/>
</dbReference>
<reference evidence="5" key="1">
    <citation type="submission" date="2023-10" db="EMBL/GenBank/DDBJ databases">
        <title>Genome assemblies of two species of porcelain crab, Petrolisthes cinctipes and Petrolisthes manimaculis (Anomura: Porcellanidae).</title>
        <authorList>
            <person name="Angst P."/>
        </authorList>
    </citation>
    <scope>NUCLEOTIDE SEQUENCE</scope>
    <source>
        <strain evidence="5">PB745_01</strain>
        <tissue evidence="5">Gill</tissue>
    </source>
</reference>
<feature type="compositionally biased region" description="Polar residues" evidence="3">
    <location>
        <begin position="223"/>
        <end position="237"/>
    </location>
</feature>
<feature type="compositionally biased region" description="Polar residues" evidence="3">
    <location>
        <begin position="171"/>
        <end position="197"/>
    </location>
</feature>
<feature type="compositionally biased region" description="Low complexity" evidence="3">
    <location>
        <begin position="341"/>
        <end position="357"/>
    </location>
</feature>
<feature type="compositionally biased region" description="Polar residues" evidence="3">
    <location>
        <begin position="1022"/>
        <end position="1031"/>
    </location>
</feature>
<dbReference type="PANTHER" id="PTHR16198:SF2">
    <property type="entry name" value="INO80 COMPLEX SUBUNIT D"/>
    <property type="match status" value="1"/>
</dbReference>
<evidence type="ECO:0000256" key="3">
    <source>
        <dbReference type="SAM" id="MobiDB-lite"/>
    </source>
</evidence>
<feature type="region of interest" description="Disordered" evidence="3">
    <location>
        <begin position="169"/>
        <end position="197"/>
    </location>
</feature>
<comment type="caution">
    <text evidence="5">The sequence shown here is derived from an EMBL/GenBank/DDBJ whole genome shotgun (WGS) entry which is preliminary data.</text>
</comment>
<comment type="subcellular location">
    <subcellularLocation>
        <location evidence="1">Nucleus</location>
    </subcellularLocation>
</comment>
<protein>
    <recommendedName>
        <fullName evidence="4">KANL2-like probable zinc-finger domain-containing protein</fullName>
    </recommendedName>
</protein>
<feature type="compositionally biased region" description="Acidic residues" evidence="3">
    <location>
        <begin position="813"/>
        <end position="824"/>
    </location>
</feature>
<dbReference type="Proteomes" id="UP001286313">
    <property type="component" value="Unassembled WGS sequence"/>
</dbReference>
<dbReference type="PANTHER" id="PTHR16198">
    <property type="match status" value="1"/>
</dbReference>
<organism evidence="5 6">
    <name type="scientific">Petrolisthes cinctipes</name>
    <name type="common">Flat porcelain crab</name>
    <dbReference type="NCBI Taxonomy" id="88211"/>
    <lineage>
        <taxon>Eukaryota</taxon>
        <taxon>Metazoa</taxon>
        <taxon>Ecdysozoa</taxon>
        <taxon>Arthropoda</taxon>
        <taxon>Crustacea</taxon>
        <taxon>Multicrustacea</taxon>
        <taxon>Malacostraca</taxon>
        <taxon>Eumalacostraca</taxon>
        <taxon>Eucarida</taxon>
        <taxon>Decapoda</taxon>
        <taxon>Pleocyemata</taxon>
        <taxon>Anomura</taxon>
        <taxon>Galatheoidea</taxon>
        <taxon>Porcellanidae</taxon>
        <taxon>Petrolisthes</taxon>
    </lineage>
</organism>
<feature type="compositionally biased region" description="Low complexity" evidence="3">
    <location>
        <begin position="8"/>
        <end position="20"/>
    </location>
</feature>
<feature type="region of interest" description="Disordered" evidence="3">
    <location>
        <begin position="382"/>
        <end position="422"/>
    </location>
</feature>
<feature type="compositionally biased region" description="Low complexity" evidence="3">
    <location>
        <begin position="281"/>
        <end position="291"/>
    </location>
</feature>
<feature type="compositionally biased region" description="Low complexity" evidence="3">
    <location>
        <begin position="765"/>
        <end position="801"/>
    </location>
</feature>
<feature type="compositionally biased region" description="Acidic residues" evidence="3">
    <location>
        <begin position="893"/>
        <end position="904"/>
    </location>
</feature>
<proteinExistence type="predicted"/>
<feature type="region of interest" description="Disordered" evidence="3">
    <location>
        <begin position="730"/>
        <end position="824"/>
    </location>
</feature>
<feature type="region of interest" description="Disordered" evidence="3">
    <location>
        <begin position="1"/>
        <end position="123"/>
    </location>
</feature>
<name>A0AAE1BRF4_PETCI</name>
<dbReference type="AlphaFoldDB" id="A0AAE1BRF4"/>
<feature type="region of interest" description="Disordered" evidence="3">
    <location>
        <begin position="1010"/>
        <end position="1046"/>
    </location>
</feature>
<accession>A0AAE1BRF4</accession>
<keyword evidence="2" id="KW-0539">Nucleus</keyword>
<feature type="region of interest" description="Disordered" evidence="3">
    <location>
        <begin position="280"/>
        <end position="357"/>
    </location>
</feature>
<feature type="compositionally biased region" description="Basic and acidic residues" evidence="3">
    <location>
        <begin position="877"/>
        <end position="892"/>
    </location>
</feature>
<feature type="compositionally biased region" description="Polar residues" evidence="3">
    <location>
        <begin position="907"/>
        <end position="916"/>
    </location>
</feature>
<feature type="region of interest" description="Disordered" evidence="3">
    <location>
        <begin position="857"/>
        <end position="916"/>
    </location>
</feature>
<evidence type="ECO:0000256" key="2">
    <source>
        <dbReference type="ARBA" id="ARBA00023242"/>
    </source>
</evidence>
<keyword evidence="6" id="KW-1185">Reference proteome</keyword>
<feature type="compositionally biased region" description="Polar residues" evidence="3">
    <location>
        <begin position="103"/>
        <end position="123"/>
    </location>
</feature>
<evidence type="ECO:0000313" key="6">
    <source>
        <dbReference type="Proteomes" id="UP001286313"/>
    </source>
</evidence>
<feature type="region of interest" description="Disordered" evidence="3">
    <location>
        <begin position="452"/>
        <end position="475"/>
    </location>
</feature>
<gene>
    <name evidence="5" type="ORF">Pcinc_039914</name>
</gene>
<evidence type="ECO:0000256" key="1">
    <source>
        <dbReference type="ARBA" id="ARBA00004123"/>
    </source>
</evidence>
<sequence>MMQESARLPPLLTPAWTPPTISSNSVGAGGGGAGKRARGSEVVNGHHGRPRPHTHHQPSPQEASYQQSSASHPHHHPCPQQDASYQQSSTPHSQHQPCPPQDASFQHNSALPQQSPLLSPHTHTTLVDVPKSQVIDKRLSGTVPASSALATSQATLTNKGRERWGGWLGGTFNSQRGRSDSSKQCANSTPLQQTSELRSSGFDMTKLYPELSAKLGLTKHTPNDNTGTHKNGITVRDNFTSGSLKKLEHVTDDARIKVVSTGQILNNAKGLLTAKLGNGLQSCKSSSTVKSSKSKSKSGEKGQRRGGQSRSGGRGAESATCGSAVHTSSHSPGLTPIKGPSLLSNSGIRNNSGGNLNSVKSNNIISSSASINPSSILEEQLLRGGGTVQQRHHSNTSGSGLHHASRLGLPQPSTTTTTTTTRLSPAATNPLVMSSSATCPGRSLVRATATTTYPPPLASQQPRVVTLPPRRPPQSALTTAATATLPHTLLRVHALREKYYAYNSDLFPLGIETSEESDGSDTDDLCGSQQGWLDPTDGSCERYQSWANNNFDELNGRQKLTEPTSMTLSCQRSVTLAFAVASYRRRIAASRVRTEVRAWESERQGSLTRSLVGAARSHPRLAADACCLYRTSSQTTQESPKYKSRFRSSVLRRRGCVYNDGEGKGECREPSLPGTRHCMRHIMYNVDQQLFTHCTARQPDNTLCRVPVFDVAHELPLCYNHSKTQENVVKAASEEISKPKRSRKKNKMPILSRYGKRSKKRRRSSNSSSSVIPSTSVRPPMASQASLSSPQPSPTTPQTSPHFSTASCTDSVADGEESEFEDEMEDMVGDLDVASRLLDRNLQDVLTRIPDHELTQLFDAPDGKTGIQDANISSRVEIPKNKTGEFDNAVEKEEVESEAGEDDDQSVHSATPAQSPTIAVTHITTTTATATTTTTTTAASLPLNEDATTLSLDESTINELVAGNIPIDSIISSSFNQQELNTISQALSNIVQENNINLVGFDLNTTNSFSETGGSGPVGDVSDNSLMSQASDGVGQGDFSESGHPVSECKANLLTQRSAIVGDATLSPLK</sequence>
<feature type="domain" description="KANL2-like probable zinc-finger" evidence="4">
    <location>
        <begin position="665"/>
        <end position="722"/>
    </location>
</feature>
<evidence type="ECO:0000259" key="4">
    <source>
        <dbReference type="Pfam" id="PF13891"/>
    </source>
</evidence>
<evidence type="ECO:0000313" key="5">
    <source>
        <dbReference type="EMBL" id="KAK3853555.1"/>
    </source>
</evidence>
<feature type="compositionally biased region" description="Low complexity" evidence="3">
    <location>
        <begin position="78"/>
        <end position="96"/>
    </location>
</feature>
<dbReference type="Pfam" id="PF13891">
    <property type="entry name" value="zf-C3HC3H_KANSL2"/>
    <property type="match status" value="1"/>
</dbReference>
<feature type="compositionally biased region" description="Basic residues" evidence="3">
    <location>
        <begin position="46"/>
        <end position="56"/>
    </location>
</feature>
<feature type="region of interest" description="Disordered" evidence="3">
    <location>
        <begin position="216"/>
        <end position="237"/>
    </location>
</feature>
<dbReference type="EMBL" id="JAWQEG010006917">
    <property type="protein sequence ID" value="KAK3853555.1"/>
    <property type="molecule type" value="Genomic_DNA"/>
</dbReference>
<feature type="compositionally biased region" description="Basic residues" evidence="3">
    <location>
        <begin position="754"/>
        <end position="764"/>
    </location>
</feature>